<dbReference type="RefSeq" id="WP_099616403.1">
    <property type="nucleotide sequence ID" value="NZ_KZ319339.1"/>
</dbReference>
<evidence type="ECO:0000313" key="2">
    <source>
        <dbReference type="EMBL" id="PHQ26320.1"/>
    </source>
</evidence>
<dbReference type="SUPFAM" id="SSF48452">
    <property type="entry name" value="TPR-like"/>
    <property type="match status" value="1"/>
</dbReference>
<organism evidence="2 3">
    <name type="scientific">Marinobacter guineae</name>
    <dbReference type="NCBI Taxonomy" id="432303"/>
    <lineage>
        <taxon>Bacteria</taxon>
        <taxon>Pseudomonadati</taxon>
        <taxon>Pseudomonadota</taxon>
        <taxon>Gammaproteobacteria</taxon>
        <taxon>Pseudomonadales</taxon>
        <taxon>Marinobacteraceae</taxon>
        <taxon>Marinobacter</taxon>
    </lineage>
</organism>
<name>A0A2G1VIA5_9GAMM</name>
<dbReference type="Proteomes" id="UP000229044">
    <property type="component" value="Unassembled WGS sequence"/>
</dbReference>
<accession>A0A2G1VIA5</accession>
<dbReference type="AlphaFoldDB" id="A0A2G1VIA5"/>
<evidence type="ECO:0000313" key="3">
    <source>
        <dbReference type="Proteomes" id="UP000229044"/>
    </source>
</evidence>
<evidence type="ECO:0008006" key="4">
    <source>
        <dbReference type="Google" id="ProtNLM"/>
    </source>
</evidence>
<sequence length="480" mass="52901">MTFRLLRISLSLLIINPLTVSAAPVLPADIRDGLEEFRQASGVGVNLGDNHQQSLYRDAEEARLSGKTDDAGRVLAGMKEGYWAAVGYLNLSTDYAREDLNPARALVALRVALAMLEGDEDSARRDQLRNRLLVRAGYLAYQHGEYEKAIGFLEKVSLDSFNTPRALYLHGLALSQRSNHRAAMQSWHRARKYPLAYPGVADAWIGMGRGYDLSGYLGQAGEAYLAANAAFESERVTLRKLAEKIRDQGAYKTLVEDARETGIDWFLADSRTLTQPRMAYLLGFMEQPAAQHAAGRVAALAAMAARLAGYQRDLGIFDSALAEQIANIQRQTASAHTAALASQGADLRDRIERLSAKAADSADKSRLSSLAQTLADTQDWLANLDHRASGRPEELRQLRYQSLALKSRNDALVSSVNRLRMKAEEALDKLALDYVASRDQQMAFALDKTEQQIAHLYEYLALQSLADADLSEDKAGEGRP</sequence>
<gene>
    <name evidence="2" type="ORF">CLH62_01585</name>
</gene>
<feature type="chain" id="PRO_5013625855" description="Tetratricopeptide repeat protein" evidence="1">
    <location>
        <begin position="23"/>
        <end position="480"/>
    </location>
</feature>
<dbReference type="InterPro" id="IPR011990">
    <property type="entry name" value="TPR-like_helical_dom_sf"/>
</dbReference>
<keyword evidence="1" id="KW-0732">Signal</keyword>
<feature type="signal peptide" evidence="1">
    <location>
        <begin position="1"/>
        <end position="22"/>
    </location>
</feature>
<evidence type="ECO:0000256" key="1">
    <source>
        <dbReference type="SAM" id="SignalP"/>
    </source>
</evidence>
<keyword evidence="3" id="KW-1185">Reference proteome</keyword>
<proteinExistence type="predicted"/>
<comment type="caution">
    <text evidence="2">The sequence shown here is derived from an EMBL/GenBank/DDBJ whole genome shotgun (WGS) entry which is preliminary data.</text>
</comment>
<dbReference type="Gene3D" id="1.25.40.10">
    <property type="entry name" value="Tetratricopeptide repeat domain"/>
    <property type="match status" value="1"/>
</dbReference>
<dbReference type="EMBL" id="NTFI01000001">
    <property type="protein sequence ID" value="PHQ26320.1"/>
    <property type="molecule type" value="Genomic_DNA"/>
</dbReference>
<protein>
    <recommendedName>
        <fullName evidence="4">Tetratricopeptide repeat protein</fullName>
    </recommendedName>
</protein>
<reference evidence="2 3" key="1">
    <citation type="submission" date="2017-09" db="EMBL/GenBank/DDBJ databases">
        <title>The draft genome sequences of Marinobacter guineae M3B.</title>
        <authorList>
            <person name="Cao J."/>
        </authorList>
    </citation>
    <scope>NUCLEOTIDE SEQUENCE [LARGE SCALE GENOMIC DNA]</scope>
    <source>
        <strain evidence="2 3">M3B</strain>
    </source>
</reference>
<dbReference type="OrthoDB" id="6179093at2"/>